<comment type="caution">
    <text evidence="1">The sequence shown here is derived from an EMBL/GenBank/DDBJ whole genome shotgun (WGS) entry which is preliminary data.</text>
</comment>
<keyword evidence="2" id="KW-1185">Reference proteome</keyword>
<evidence type="ECO:0000313" key="2">
    <source>
        <dbReference type="Proteomes" id="UP001190700"/>
    </source>
</evidence>
<organism evidence="1 2">
    <name type="scientific">Cymbomonas tetramitiformis</name>
    <dbReference type="NCBI Taxonomy" id="36881"/>
    <lineage>
        <taxon>Eukaryota</taxon>
        <taxon>Viridiplantae</taxon>
        <taxon>Chlorophyta</taxon>
        <taxon>Pyramimonadophyceae</taxon>
        <taxon>Pyramimonadales</taxon>
        <taxon>Pyramimonadaceae</taxon>
        <taxon>Cymbomonas</taxon>
    </lineage>
</organism>
<dbReference type="AlphaFoldDB" id="A0AAE0EXV3"/>
<reference evidence="1 2" key="1">
    <citation type="journal article" date="2015" name="Genome Biol. Evol.">
        <title>Comparative Genomics of a Bacterivorous Green Alga Reveals Evolutionary Causalities and Consequences of Phago-Mixotrophic Mode of Nutrition.</title>
        <authorList>
            <person name="Burns J.A."/>
            <person name="Paasch A."/>
            <person name="Narechania A."/>
            <person name="Kim E."/>
        </authorList>
    </citation>
    <scope>NUCLEOTIDE SEQUENCE [LARGE SCALE GENOMIC DNA]</scope>
    <source>
        <strain evidence="1 2">PLY_AMNH</strain>
    </source>
</reference>
<accession>A0AAE0EXV3</accession>
<name>A0AAE0EXV3_9CHLO</name>
<gene>
    <name evidence="1" type="ORF">CYMTET_46173</name>
</gene>
<dbReference type="EMBL" id="LGRX02032120">
    <property type="protein sequence ID" value="KAK3244207.1"/>
    <property type="molecule type" value="Genomic_DNA"/>
</dbReference>
<dbReference type="Proteomes" id="UP001190700">
    <property type="component" value="Unassembled WGS sequence"/>
</dbReference>
<protein>
    <submittedName>
        <fullName evidence="1">Uncharacterized protein</fullName>
    </submittedName>
</protein>
<proteinExistence type="predicted"/>
<sequence length="85" mass="9540">MLLPSTVTLSSRCKAQAQFQRQRRIVSRSRNVLPRIVAKASETLEAGVQDAATSELKDRLLKLAAVVKVGRSDLPRERGYHRPTR</sequence>
<evidence type="ECO:0000313" key="1">
    <source>
        <dbReference type="EMBL" id="KAK3244207.1"/>
    </source>
</evidence>